<evidence type="ECO:0000256" key="1">
    <source>
        <dbReference type="SAM" id="SignalP"/>
    </source>
</evidence>
<sequence>MQICRPLLHGFITAALLTVASASQADAVQRSSVADFVPVPLHASIDRVQPMTGIVLWNDNTSDLAALGEDVQLEFAYFKYSDVVTESGAYDWSRVEAALASAAGRGHQMILRFHDTYPGQTKVSIPAHVAGAADHVLSYKKIEGQRTFVPDWRSATLQAFILEFYSRFAQRYDRDSRLAFLQVGFGSYAEYHLWDGPLKLGTTFPSKAFQQQFLAHLGDTFVETPWSLSIDAASSKYTPFSAAPAMRQLRFGLFDDSFMHETHSESNQEYNRASWLFFGSTRYHHSPAGGEFNYYSDYDQEHVLAPNGPWGRSFESFAAQYHISYMLGNDQPGYQPRWRIREASMKTGYAFRITTLSSNGECVRLTVRNEGVAPIYYDAWPAADGQRMGTSLKGLLPGAERNAETCIGPHARASLQISIESDRLVPGQRIQFNASTP</sequence>
<reference evidence="2 3" key="1">
    <citation type="submission" date="2016-05" db="EMBL/GenBank/DDBJ databases">
        <title>Genome sequence of Pseudomonas stutzeri 273 and identification of the exopolysaccharide biosynthesis locus.</title>
        <authorList>
            <person name="Wu S."/>
            <person name="Sun C."/>
        </authorList>
    </citation>
    <scope>NUCLEOTIDE SEQUENCE [LARGE SCALE GENOMIC DNA]</scope>
    <source>
        <strain evidence="2 3">273</strain>
    </source>
</reference>
<dbReference type="RefSeq" id="WP_064482382.1">
    <property type="nucleotide sequence ID" value="NZ_CP015641.1"/>
</dbReference>
<dbReference type="Gene3D" id="3.20.20.80">
    <property type="entry name" value="Glycosidases"/>
    <property type="match status" value="1"/>
</dbReference>
<dbReference type="AlphaFoldDB" id="A0A172WVI3"/>
<evidence type="ECO:0008006" key="4">
    <source>
        <dbReference type="Google" id="ProtNLM"/>
    </source>
</evidence>
<dbReference type="EMBL" id="CP015641">
    <property type="protein sequence ID" value="ANF27315.1"/>
    <property type="molecule type" value="Genomic_DNA"/>
</dbReference>
<name>A0A172WVI3_STUST</name>
<evidence type="ECO:0000313" key="3">
    <source>
        <dbReference type="Proteomes" id="UP000077787"/>
    </source>
</evidence>
<keyword evidence="1" id="KW-0732">Signal</keyword>
<dbReference type="OrthoDB" id="9760654at2"/>
<feature type="chain" id="PRO_5008002977" description="DUF4832 domain-containing protein" evidence="1">
    <location>
        <begin position="26"/>
        <end position="437"/>
    </location>
</feature>
<evidence type="ECO:0000313" key="2">
    <source>
        <dbReference type="EMBL" id="ANF27315.1"/>
    </source>
</evidence>
<protein>
    <recommendedName>
        <fullName evidence="4">DUF4832 domain-containing protein</fullName>
    </recommendedName>
</protein>
<feature type="signal peptide" evidence="1">
    <location>
        <begin position="1"/>
        <end position="25"/>
    </location>
</feature>
<gene>
    <name evidence="2" type="ORF">PS273GM_20350</name>
</gene>
<proteinExistence type="predicted"/>
<organism evidence="2 3">
    <name type="scientific">Stutzerimonas stutzeri</name>
    <name type="common">Pseudomonas stutzeri</name>
    <dbReference type="NCBI Taxonomy" id="316"/>
    <lineage>
        <taxon>Bacteria</taxon>
        <taxon>Pseudomonadati</taxon>
        <taxon>Pseudomonadota</taxon>
        <taxon>Gammaproteobacteria</taxon>
        <taxon>Pseudomonadales</taxon>
        <taxon>Pseudomonadaceae</taxon>
        <taxon>Stutzerimonas</taxon>
    </lineage>
</organism>
<dbReference type="Proteomes" id="UP000077787">
    <property type="component" value="Chromosome"/>
</dbReference>
<accession>A0A172WVI3</accession>